<keyword evidence="2" id="KW-1185">Reference proteome</keyword>
<accession>A0ACB7RVE3</accession>
<dbReference type="EMBL" id="CM023487">
    <property type="protein sequence ID" value="KAH6925799.1"/>
    <property type="molecule type" value="Genomic_DNA"/>
</dbReference>
<evidence type="ECO:0000313" key="1">
    <source>
        <dbReference type="EMBL" id="KAH6925799.1"/>
    </source>
</evidence>
<organism evidence="1 2">
    <name type="scientific">Hyalomma asiaticum</name>
    <name type="common">Tick</name>
    <dbReference type="NCBI Taxonomy" id="266040"/>
    <lineage>
        <taxon>Eukaryota</taxon>
        <taxon>Metazoa</taxon>
        <taxon>Ecdysozoa</taxon>
        <taxon>Arthropoda</taxon>
        <taxon>Chelicerata</taxon>
        <taxon>Arachnida</taxon>
        <taxon>Acari</taxon>
        <taxon>Parasitiformes</taxon>
        <taxon>Ixodida</taxon>
        <taxon>Ixodoidea</taxon>
        <taxon>Ixodidae</taxon>
        <taxon>Hyalomminae</taxon>
        <taxon>Hyalomma</taxon>
    </lineage>
</organism>
<sequence>MAGVVRSVQSVTKVLTAWRLLSRIVHPPRAASYYICKDQLATTTYVSERKASAVAATAETSSSASSSQWQGHQLDRALQRIDNEVRRTGRVTRRDLDDVLGQAAALGRLSGPQGLLLVRMCGAFLREEPPSERQELARTVWERLQSLGCPLDASHYNALLQVYLENEFPFCPSTFLATMEAAFVEPNRVTFQRLIHRYCQQGDIAGASKILEHMKSQDMAINERVFNSLVLGHCRAGDTESAWNVLEVMSEWVASRNAQLEPTADTFHALLVGCAERGDQTGLERAFREADRVETFLPDELLLDVVRVLACAGHNNMIDMVLERTRRLAGYTQDCINVCLQLLAQGQDEVAYRLLLTIEAPRNAFHGNFFVSQMVRRSLPLERILHYCKDLQSRGLNSRALVRCAEVALANHRTELALPLLREMHQQGMPLRTHYFYPLVLAQGNNEQGVYDVLKSMLDLGVEANFDLLAEYIFPAVNTEDTAAVVEKLKGLGMSVSSIVNPLVLYHLQADNLDKALAVAEQYPVNLVASVLVPSLASCYRKTRQAVAAVKMLDQISAEKLDDYSDSRLPSQNDMGIEELEAHLLELQSKGMNTRGALRRLLLLHCRFRHVERALSIAEQLRQEGVAFTGAMHAQLLDLFVSMGDLERARDHMKQVREVDPSFRLDNHKLLGLATLEASRGHIDEALRLLEEDQGHSNGGDRQTQQPGLDRVASRLLMTLAEQGGPVERALQLLLERGWVSPSAMLLSPLVRVHLLKEDIPGALKEFEECARRYRLTPLKGELSRQLINQGRSEELQKVVDISTEVHGEANTLFDLTAYFLECGHVRQAQKILETPGLRARHQRLDQICENFLRLGMVTQLEQLVAITRNLFDVNRDSLYQSLFRAYDVAGDADRALDAWAQMQEENVQPSASTLRLLAGLLQRLGRPVPFTVPEVEEGAKQDSFDTTLTSDIDAALDMWHRGQVSSAQKGFQLVQALSRQSRTREAVRVLDHLLSTVRPDSVSSRAVRPLVQQLASLGEVETLVKLQSQLPERVLRQLSFSNLLCNAYIHSGQAGELLTQLESAPAEWATGGRFPFGGIVSLLTRHPEMAGRVETLGRTYGTQHDCWSPLNSLWVYRVIQQDYTGADQLLKEFPQLVQQLRFVPILHESRDKVNERMAQYLADALATHGCPPKLQAVARSNLIRVLALQGSLDKALEVLKATDESSLSPWALLTLMDSLVAAGRPVPFQVPQRPQQEEPEREHVQH</sequence>
<protein>
    <submittedName>
        <fullName evidence="1">Uncharacterized protein</fullName>
    </submittedName>
</protein>
<dbReference type="Proteomes" id="UP000821845">
    <property type="component" value="Chromosome 7"/>
</dbReference>
<evidence type="ECO:0000313" key="2">
    <source>
        <dbReference type="Proteomes" id="UP000821845"/>
    </source>
</evidence>
<comment type="caution">
    <text evidence="1">The sequence shown here is derived from an EMBL/GenBank/DDBJ whole genome shotgun (WGS) entry which is preliminary data.</text>
</comment>
<name>A0ACB7RVE3_HYAAI</name>
<gene>
    <name evidence="1" type="ORF">HPB50_010404</name>
</gene>
<reference evidence="1" key="1">
    <citation type="submission" date="2020-05" db="EMBL/GenBank/DDBJ databases">
        <title>Large-scale comparative analyses of tick genomes elucidate their genetic diversity and vector capacities.</title>
        <authorList>
            <person name="Jia N."/>
            <person name="Wang J."/>
            <person name="Shi W."/>
            <person name="Du L."/>
            <person name="Sun Y."/>
            <person name="Zhan W."/>
            <person name="Jiang J."/>
            <person name="Wang Q."/>
            <person name="Zhang B."/>
            <person name="Ji P."/>
            <person name="Sakyi L.B."/>
            <person name="Cui X."/>
            <person name="Yuan T."/>
            <person name="Jiang B."/>
            <person name="Yang W."/>
            <person name="Lam T.T.-Y."/>
            <person name="Chang Q."/>
            <person name="Ding S."/>
            <person name="Wang X."/>
            <person name="Zhu J."/>
            <person name="Ruan X."/>
            <person name="Zhao L."/>
            <person name="Wei J."/>
            <person name="Que T."/>
            <person name="Du C."/>
            <person name="Cheng J."/>
            <person name="Dai P."/>
            <person name="Han X."/>
            <person name="Huang E."/>
            <person name="Gao Y."/>
            <person name="Liu J."/>
            <person name="Shao H."/>
            <person name="Ye R."/>
            <person name="Li L."/>
            <person name="Wei W."/>
            <person name="Wang X."/>
            <person name="Wang C."/>
            <person name="Yang T."/>
            <person name="Huo Q."/>
            <person name="Li W."/>
            <person name="Guo W."/>
            <person name="Chen H."/>
            <person name="Zhou L."/>
            <person name="Ni X."/>
            <person name="Tian J."/>
            <person name="Zhou Y."/>
            <person name="Sheng Y."/>
            <person name="Liu T."/>
            <person name="Pan Y."/>
            <person name="Xia L."/>
            <person name="Li J."/>
            <person name="Zhao F."/>
            <person name="Cao W."/>
        </authorList>
    </citation>
    <scope>NUCLEOTIDE SEQUENCE</scope>
    <source>
        <strain evidence="1">Hyas-2018</strain>
    </source>
</reference>
<proteinExistence type="predicted"/>